<organism evidence="2 3">
    <name type="scientific">Austropuccinia psidii MF-1</name>
    <dbReference type="NCBI Taxonomy" id="1389203"/>
    <lineage>
        <taxon>Eukaryota</taxon>
        <taxon>Fungi</taxon>
        <taxon>Dikarya</taxon>
        <taxon>Basidiomycota</taxon>
        <taxon>Pucciniomycotina</taxon>
        <taxon>Pucciniomycetes</taxon>
        <taxon>Pucciniales</taxon>
        <taxon>Sphaerophragmiaceae</taxon>
        <taxon>Austropuccinia</taxon>
    </lineage>
</organism>
<comment type="caution">
    <text evidence="2">The sequence shown here is derived from an EMBL/GenBank/DDBJ whole genome shotgun (WGS) entry which is preliminary data.</text>
</comment>
<name>A0A9Q3DJN9_9BASI</name>
<proteinExistence type="predicted"/>
<feature type="chain" id="PRO_5040179248" evidence="1">
    <location>
        <begin position="26"/>
        <end position="380"/>
    </location>
</feature>
<evidence type="ECO:0000313" key="3">
    <source>
        <dbReference type="Proteomes" id="UP000765509"/>
    </source>
</evidence>
<feature type="signal peptide" evidence="1">
    <location>
        <begin position="1"/>
        <end position="25"/>
    </location>
</feature>
<accession>A0A9Q3DJN9</accession>
<evidence type="ECO:0000313" key="2">
    <source>
        <dbReference type="EMBL" id="MBW0503272.1"/>
    </source>
</evidence>
<evidence type="ECO:0000256" key="1">
    <source>
        <dbReference type="SAM" id="SignalP"/>
    </source>
</evidence>
<dbReference type="AlphaFoldDB" id="A0A9Q3DJN9"/>
<gene>
    <name evidence="2" type="ORF">O181_042987</name>
</gene>
<sequence>MLIRSPGIKLHAILFLLWQISFSKGFNRYIKITEEGSNSEAEATVDIYQLPPITAFDPPKDPNSRKNAERQNYDYANFLIKMAHNNAQTSKKTCGTCRKNQSRCPSNRNLSVLFKTRFGWLWPINNSVSTCQDPTFENSELEWFSQLWNQKQLDHRKGLFYIHSAFRYLLDSEEVLPQEVAEWIDMFARIMRINEKESSALALEALMRCGLYSLLVKFGGFEGEISVLSDYIRALIDHLENRLVPVFFSGKKPVWISGDYKTFVEQTSYDSQFSPFYDLVKVKDPRQIQLKLEKLLEMSRKSSRGVSATSKSAAIVFLYHLAQQGENKTLHVQARSTILSLSQKKNTSLFLHDRKLLDWIVKRTGMENDNKKDKSALAIR</sequence>
<keyword evidence="3" id="KW-1185">Reference proteome</keyword>
<keyword evidence="1" id="KW-0732">Signal</keyword>
<protein>
    <submittedName>
        <fullName evidence="2">Uncharacterized protein</fullName>
    </submittedName>
</protein>
<dbReference type="EMBL" id="AVOT02017268">
    <property type="protein sequence ID" value="MBW0503272.1"/>
    <property type="molecule type" value="Genomic_DNA"/>
</dbReference>
<reference evidence="2" key="1">
    <citation type="submission" date="2021-03" db="EMBL/GenBank/DDBJ databases">
        <title>Draft genome sequence of rust myrtle Austropuccinia psidii MF-1, a brazilian biotype.</title>
        <authorList>
            <person name="Quecine M.C."/>
            <person name="Pachon D.M.R."/>
            <person name="Bonatelli M.L."/>
            <person name="Correr F.H."/>
            <person name="Franceschini L.M."/>
            <person name="Leite T.F."/>
            <person name="Margarido G.R.A."/>
            <person name="Almeida C.A."/>
            <person name="Ferrarezi J.A."/>
            <person name="Labate C.A."/>
        </authorList>
    </citation>
    <scope>NUCLEOTIDE SEQUENCE</scope>
    <source>
        <strain evidence="2">MF-1</strain>
    </source>
</reference>
<dbReference type="Proteomes" id="UP000765509">
    <property type="component" value="Unassembled WGS sequence"/>
</dbReference>